<dbReference type="Proteomes" id="UP000278222">
    <property type="component" value="Unassembled WGS sequence"/>
</dbReference>
<name>A0A3N1KUM5_9PROT</name>
<dbReference type="Pfam" id="PF19606">
    <property type="entry name" value="DUF6111"/>
    <property type="match status" value="1"/>
</dbReference>
<dbReference type="EMBL" id="RJKX01000019">
    <property type="protein sequence ID" value="ROP81055.1"/>
    <property type="molecule type" value="Genomic_DNA"/>
</dbReference>
<dbReference type="AlphaFoldDB" id="A0A3N1KUM5"/>
<dbReference type="RefSeq" id="WP_123695544.1">
    <property type="nucleotide sequence ID" value="NZ_AP019700.1"/>
</dbReference>
<dbReference type="InterPro" id="IPR046093">
    <property type="entry name" value="DUF6111"/>
</dbReference>
<feature type="transmembrane region" description="Helical" evidence="1">
    <location>
        <begin position="6"/>
        <end position="25"/>
    </location>
</feature>
<keyword evidence="1" id="KW-1133">Transmembrane helix</keyword>
<protein>
    <submittedName>
        <fullName evidence="2">Uncharacterized protein</fullName>
    </submittedName>
</protein>
<keyword evidence="1" id="KW-0812">Transmembrane</keyword>
<gene>
    <name evidence="2" type="ORF">EDC65_5390</name>
</gene>
<comment type="caution">
    <text evidence="2">The sequence shown here is derived from an EMBL/GenBank/DDBJ whole genome shotgun (WGS) entry which is preliminary data.</text>
</comment>
<feature type="transmembrane region" description="Helical" evidence="1">
    <location>
        <begin position="46"/>
        <end position="66"/>
    </location>
</feature>
<accession>A0A3N1KUM5</accession>
<reference evidence="2 3" key="1">
    <citation type="submission" date="2018-11" db="EMBL/GenBank/DDBJ databases">
        <title>Genomic Encyclopedia of Type Strains, Phase IV (KMG-IV): sequencing the most valuable type-strain genomes for metagenomic binning, comparative biology and taxonomic classification.</title>
        <authorList>
            <person name="Goeker M."/>
        </authorList>
    </citation>
    <scope>NUCLEOTIDE SEQUENCE [LARGE SCALE GENOMIC DNA]</scope>
    <source>
        <strain evidence="2 3">DSM 5900</strain>
    </source>
</reference>
<evidence type="ECO:0000313" key="2">
    <source>
        <dbReference type="EMBL" id="ROP81055.1"/>
    </source>
</evidence>
<organism evidence="2 3">
    <name type="scientific">Stella humosa</name>
    <dbReference type="NCBI Taxonomy" id="94"/>
    <lineage>
        <taxon>Bacteria</taxon>
        <taxon>Pseudomonadati</taxon>
        <taxon>Pseudomonadota</taxon>
        <taxon>Alphaproteobacteria</taxon>
        <taxon>Rhodospirillales</taxon>
        <taxon>Stellaceae</taxon>
        <taxon>Stella</taxon>
    </lineage>
</organism>
<proteinExistence type="predicted"/>
<sequence>MIRILLTTVLPLLAPAILYGLWLLFARRQARDLDAGRDSLAVRVPWMALLLAGAALTAISLLYFGISSGTDPWADHRPPALRDGAVVPGGVR</sequence>
<keyword evidence="1" id="KW-0472">Membrane</keyword>
<evidence type="ECO:0000313" key="3">
    <source>
        <dbReference type="Proteomes" id="UP000278222"/>
    </source>
</evidence>
<evidence type="ECO:0000256" key="1">
    <source>
        <dbReference type="SAM" id="Phobius"/>
    </source>
</evidence>
<keyword evidence="3" id="KW-1185">Reference proteome</keyword>